<keyword evidence="3" id="KW-0732">Signal</keyword>
<keyword evidence="10" id="KW-1185">Reference proteome</keyword>
<dbReference type="OrthoDB" id="5694214at2"/>
<feature type="domain" description="SusD-like N-terminal" evidence="8">
    <location>
        <begin position="82"/>
        <end position="268"/>
    </location>
</feature>
<dbReference type="RefSeq" id="WP_148540846.1">
    <property type="nucleotide sequence ID" value="NZ_VSDQ01000409.1"/>
</dbReference>
<comment type="similarity">
    <text evidence="2">Belongs to the SusD family.</text>
</comment>
<protein>
    <submittedName>
        <fullName evidence="9">RagB/SusD family nutrient uptake outer membrane protein</fullName>
    </submittedName>
</protein>
<accession>A0A5D0IMU8</accession>
<reference evidence="9 10" key="1">
    <citation type="submission" date="2019-08" db="EMBL/GenBank/DDBJ databases">
        <title>Seonamhaeicola sediminis sp. nov., isolated from marine sediment.</title>
        <authorList>
            <person name="Cao W.R."/>
        </authorList>
    </citation>
    <scope>NUCLEOTIDE SEQUENCE [LARGE SCALE GENOMIC DNA]</scope>
    <source>
        <strain evidence="9 10">B011</strain>
    </source>
</reference>
<dbReference type="InterPro" id="IPR011990">
    <property type="entry name" value="TPR-like_helical_dom_sf"/>
</dbReference>
<name>A0A5D0IMU8_9FLAO</name>
<sequence length="605" mass="67840">MKQKIKRKENPNQRIQGVFKKKYSMRNLVFVLGVLVMFSSCEDYFDPKLTNERTFDVLLTQPDNVRGLLTYAYRAIPSSYDTFNSDFLDSATDNALSNNLTNNINQMITTDGFWTAVNNPLDNWQARYDDLKNVNLFMEVGLDGTVQYYRSNPTRDETYRQRLKGEAFFLRAYIHFELLKRFGGVDVNGQLMGIPLMTASIDIDNPDLLNLPRNTYQECVQQILDDINTALGAGLPESYTDVDPDFDETNLGRPTTVACRALKSRVLLYAASPAFETSTYAEAAQAAKDVIDVIGATLPDAYSVNNINNVSDVYFNNDESDELIMRRVSGEANGNTNALERSHFPPGAGLEGNGNCNPSQNLVDAFPMANGYPITEGASGYSESDMYANRDPRFYMTIIHNNQSFKGRTIETFQGGAHMVGAPGVTVENATRTGYYLRKWISTDANLVSGNVVNDVHYNAIFRKAEMFLNFAEAANEANGPDDTTYGMSARDAIAEIRRRAGIASGGSDDYLASITTKEAMRELIKNERRIELCFEGHRFFDLRRWEDNLNQPVSGVTITDNGNGTFNFSRSTILTPNYKGFMNYGPIPFNEILRTDNITQNQGW</sequence>
<evidence type="ECO:0000259" key="7">
    <source>
        <dbReference type="Pfam" id="PF07980"/>
    </source>
</evidence>
<evidence type="ECO:0000256" key="5">
    <source>
        <dbReference type="ARBA" id="ARBA00023237"/>
    </source>
</evidence>
<organism evidence="9 10">
    <name type="scientific">Seonamhaeicola marinus</name>
    <dbReference type="NCBI Taxonomy" id="1912246"/>
    <lineage>
        <taxon>Bacteria</taxon>
        <taxon>Pseudomonadati</taxon>
        <taxon>Bacteroidota</taxon>
        <taxon>Flavobacteriia</taxon>
        <taxon>Flavobacteriales</taxon>
        <taxon>Flavobacteriaceae</taxon>
    </lineage>
</organism>
<dbReference type="Gene3D" id="1.25.40.390">
    <property type="match status" value="1"/>
</dbReference>
<evidence type="ECO:0000313" key="10">
    <source>
        <dbReference type="Proteomes" id="UP000323930"/>
    </source>
</evidence>
<dbReference type="InterPro" id="IPR033985">
    <property type="entry name" value="SusD-like_N"/>
</dbReference>
<dbReference type="InterPro" id="IPR012944">
    <property type="entry name" value="SusD_RagB_dom"/>
</dbReference>
<proteinExistence type="inferred from homology"/>
<comment type="caution">
    <text evidence="9">The sequence shown here is derived from an EMBL/GenBank/DDBJ whole genome shotgun (WGS) entry which is preliminary data.</text>
</comment>
<evidence type="ECO:0000313" key="9">
    <source>
        <dbReference type="EMBL" id="TYA84341.1"/>
    </source>
</evidence>
<comment type="subcellular location">
    <subcellularLocation>
        <location evidence="1">Cell outer membrane</location>
    </subcellularLocation>
</comment>
<dbReference type="GO" id="GO:0009279">
    <property type="term" value="C:cell outer membrane"/>
    <property type="evidence" value="ECO:0007669"/>
    <property type="project" value="UniProtKB-SubCell"/>
</dbReference>
<evidence type="ECO:0000256" key="3">
    <source>
        <dbReference type="ARBA" id="ARBA00022729"/>
    </source>
</evidence>
<evidence type="ECO:0000256" key="6">
    <source>
        <dbReference type="SAM" id="MobiDB-lite"/>
    </source>
</evidence>
<dbReference type="EMBL" id="VSDQ01000409">
    <property type="protein sequence ID" value="TYA84341.1"/>
    <property type="molecule type" value="Genomic_DNA"/>
</dbReference>
<dbReference type="Proteomes" id="UP000323930">
    <property type="component" value="Unassembled WGS sequence"/>
</dbReference>
<dbReference type="Pfam" id="PF07980">
    <property type="entry name" value="SusD_RagB"/>
    <property type="match status" value="1"/>
</dbReference>
<feature type="domain" description="RagB/SusD" evidence="7">
    <location>
        <begin position="322"/>
        <end position="605"/>
    </location>
</feature>
<keyword evidence="4" id="KW-0472">Membrane</keyword>
<keyword evidence="5" id="KW-0998">Cell outer membrane</keyword>
<evidence type="ECO:0000256" key="1">
    <source>
        <dbReference type="ARBA" id="ARBA00004442"/>
    </source>
</evidence>
<evidence type="ECO:0000256" key="2">
    <source>
        <dbReference type="ARBA" id="ARBA00006275"/>
    </source>
</evidence>
<feature type="region of interest" description="Disordered" evidence="6">
    <location>
        <begin position="335"/>
        <end position="356"/>
    </location>
</feature>
<evidence type="ECO:0000256" key="4">
    <source>
        <dbReference type="ARBA" id="ARBA00023136"/>
    </source>
</evidence>
<dbReference type="AlphaFoldDB" id="A0A5D0IMU8"/>
<evidence type="ECO:0000259" key="8">
    <source>
        <dbReference type="Pfam" id="PF14322"/>
    </source>
</evidence>
<dbReference type="SUPFAM" id="SSF48452">
    <property type="entry name" value="TPR-like"/>
    <property type="match status" value="1"/>
</dbReference>
<dbReference type="Pfam" id="PF14322">
    <property type="entry name" value="SusD-like_3"/>
    <property type="match status" value="1"/>
</dbReference>
<gene>
    <name evidence="9" type="ORF">FUA24_06760</name>
</gene>